<dbReference type="OrthoDB" id="9815229at2"/>
<dbReference type="InterPro" id="IPR023346">
    <property type="entry name" value="Lysozyme-like_dom_sf"/>
</dbReference>
<keyword evidence="3" id="KW-1185">Reference proteome</keyword>
<name>A0A5R9J750_9PROT</name>
<proteinExistence type="predicted"/>
<dbReference type="SUPFAM" id="SSF53955">
    <property type="entry name" value="Lysozyme-like"/>
    <property type="match status" value="2"/>
</dbReference>
<comment type="caution">
    <text evidence="2">The sequence shown here is derived from an EMBL/GenBank/DDBJ whole genome shotgun (WGS) entry which is preliminary data.</text>
</comment>
<dbReference type="Gene3D" id="1.20.141.10">
    <property type="entry name" value="Chitosanase, subunit A, domain 1"/>
    <property type="match status" value="1"/>
</dbReference>
<dbReference type="Proteomes" id="UP000305654">
    <property type="component" value="Unassembled WGS sequence"/>
</dbReference>
<dbReference type="Pfam" id="PF05838">
    <property type="entry name" value="Glyco_hydro_108"/>
    <property type="match status" value="1"/>
</dbReference>
<accession>A0A5R9J750</accession>
<gene>
    <name evidence="2" type="ORF">FE263_11610</name>
</gene>
<dbReference type="RefSeq" id="WP_138326134.1">
    <property type="nucleotide sequence ID" value="NZ_VCDI01000003.1"/>
</dbReference>
<reference evidence="2 3" key="1">
    <citation type="submission" date="2019-05" db="EMBL/GenBank/DDBJ databases">
        <authorList>
            <person name="Pankratov T."/>
            <person name="Grouzdev D."/>
        </authorList>
    </citation>
    <scope>NUCLEOTIDE SEQUENCE [LARGE SCALE GENOMIC DNA]</scope>
    <source>
        <strain evidence="2 3">KEBCLARHB70R</strain>
    </source>
</reference>
<dbReference type="InterPro" id="IPR008565">
    <property type="entry name" value="TtsA-like_GH18_dom"/>
</dbReference>
<protein>
    <recommendedName>
        <fullName evidence="1">TtsA-like Glycoside hydrolase family 108 domain-containing protein</fullName>
    </recommendedName>
</protein>
<dbReference type="AlphaFoldDB" id="A0A5R9J750"/>
<feature type="domain" description="TtsA-like Glycoside hydrolase family 108" evidence="1">
    <location>
        <begin position="11"/>
        <end position="107"/>
    </location>
</feature>
<sequence>MITEFAACTAFTAAEEGGYVCDARDSGNWTSGICGTGSLVGSNLGVGAPILERWFGTSTRVTTALMRALPPATYQAIAMEFYWQPMQCARLPAGLDLMVFDFGWNRGCTTSVNIFLRSLSLGAACLQAPDGDAVAAALLAVPLQTWLRSIPLSDILTLQTMLGLHVDGIAGPQTLAALQARPDLRIHLAVLVLAAAQLLSYRQLSNFATYGAGWMARTMRRRISALALLTMQVPVRLVG</sequence>
<evidence type="ECO:0000259" key="1">
    <source>
        <dbReference type="Pfam" id="PF05838"/>
    </source>
</evidence>
<dbReference type="EMBL" id="VCDI01000003">
    <property type="protein sequence ID" value="TLU72673.1"/>
    <property type="molecule type" value="Genomic_DNA"/>
</dbReference>
<evidence type="ECO:0000313" key="3">
    <source>
        <dbReference type="Proteomes" id="UP000305654"/>
    </source>
</evidence>
<organism evidence="2 3">
    <name type="scientific">Lichenicoccus roseus</name>
    <dbReference type="NCBI Taxonomy" id="2683649"/>
    <lineage>
        <taxon>Bacteria</taxon>
        <taxon>Pseudomonadati</taxon>
        <taxon>Pseudomonadota</taxon>
        <taxon>Alphaproteobacteria</taxon>
        <taxon>Acetobacterales</taxon>
        <taxon>Acetobacteraceae</taxon>
        <taxon>Lichenicoccus</taxon>
    </lineage>
</organism>
<evidence type="ECO:0000313" key="2">
    <source>
        <dbReference type="EMBL" id="TLU72673.1"/>
    </source>
</evidence>